<keyword evidence="4" id="KW-1185">Reference proteome</keyword>
<evidence type="ECO:0000313" key="3">
    <source>
        <dbReference type="EMBL" id="GAB1318035.1"/>
    </source>
</evidence>
<proteinExistence type="predicted"/>
<evidence type="ECO:0000256" key="1">
    <source>
        <dbReference type="SAM" id="SignalP"/>
    </source>
</evidence>
<dbReference type="InterPro" id="IPR001223">
    <property type="entry name" value="Glyco_hydro18_cat"/>
</dbReference>
<accession>A0ABQ0GJT8</accession>
<evidence type="ECO:0000259" key="2">
    <source>
        <dbReference type="PROSITE" id="PS51910"/>
    </source>
</evidence>
<dbReference type="CDD" id="cd06546">
    <property type="entry name" value="GH18_CTS3_chitinase"/>
    <property type="match status" value="1"/>
</dbReference>
<sequence>MKTALLLSCPLLPSLLSATPLHRLPVVPGLPRLIIYYQTTHDSLGRPISMLPLITENQIALTHLIVCSFHINAGGNMHLNDYPPHTPLFHTLWNETRIMQAAGVKVMGMVGGAAPGSFSRHTLDNADARVFAAYYSQLRDAITTYKLDGMGLDVEERMSQQSIARLVRQLRYDFGPDFLISLAPVASALLSTDGGLSGFSYRRLEYDVGGDIQFYNTQFYNGFGTMASTETYDGIVGAGWPATKIVVGQITSPENGSGFVPHAQLNQTISTLRSRYGEIGGIMGWEYFNSSPGGPARPWEWAQVMTAILRPNRVPRLTITRETARALMQAWKEGTLVEKAEARSETVDAEKCRGRRSGSGVDYIALVNA</sequence>
<organism evidence="3 4">
    <name type="scientific">Madurella fahalii</name>
    <dbReference type="NCBI Taxonomy" id="1157608"/>
    <lineage>
        <taxon>Eukaryota</taxon>
        <taxon>Fungi</taxon>
        <taxon>Dikarya</taxon>
        <taxon>Ascomycota</taxon>
        <taxon>Pezizomycotina</taxon>
        <taxon>Sordariomycetes</taxon>
        <taxon>Sordariomycetidae</taxon>
        <taxon>Sordariales</taxon>
        <taxon>Sordariales incertae sedis</taxon>
        <taxon>Madurella</taxon>
    </lineage>
</organism>
<dbReference type="RefSeq" id="XP_070919766.1">
    <property type="nucleotide sequence ID" value="XM_071063665.1"/>
</dbReference>
<dbReference type="InterPro" id="IPR017853">
    <property type="entry name" value="GH"/>
</dbReference>
<protein>
    <submittedName>
        <fullName evidence="3">Chitinase</fullName>
    </submittedName>
</protein>
<dbReference type="SUPFAM" id="SSF51445">
    <property type="entry name" value="(Trans)glycosidases"/>
    <property type="match status" value="1"/>
</dbReference>
<feature type="domain" description="GH18" evidence="2">
    <location>
        <begin position="31"/>
        <end position="312"/>
    </location>
</feature>
<dbReference type="EMBL" id="BAAFSV010000004">
    <property type="protein sequence ID" value="GAB1318035.1"/>
    <property type="molecule type" value="Genomic_DNA"/>
</dbReference>
<dbReference type="Gene3D" id="3.20.20.80">
    <property type="entry name" value="Glycosidases"/>
    <property type="match status" value="1"/>
</dbReference>
<reference evidence="3 4" key="1">
    <citation type="submission" date="2024-09" db="EMBL/GenBank/DDBJ databases">
        <title>Itraconazole resistance in Madurella fahalii resulting from another homologue of gene encoding cytochrome P450 14-alpha sterol demethylase (CYP51).</title>
        <authorList>
            <person name="Yoshioka I."/>
            <person name="Fahal A.H."/>
            <person name="Kaneko S."/>
            <person name="Yaguchi T."/>
        </authorList>
    </citation>
    <scope>NUCLEOTIDE SEQUENCE [LARGE SCALE GENOMIC DNA]</scope>
    <source>
        <strain evidence="3 4">IFM 68171</strain>
    </source>
</reference>
<feature type="signal peptide" evidence="1">
    <location>
        <begin position="1"/>
        <end position="18"/>
    </location>
</feature>
<feature type="chain" id="PRO_5046692429" evidence="1">
    <location>
        <begin position="19"/>
        <end position="369"/>
    </location>
</feature>
<comment type="caution">
    <text evidence="3">The sequence shown here is derived from an EMBL/GenBank/DDBJ whole genome shotgun (WGS) entry which is preliminary data.</text>
</comment>
<keyword evidence="1" id="KW-0732">Signal</keyword>
<dbReference type="Proteomes" id="UP001628179">
    <property type="component" value="Unassembled WGS sequence"/>
</dbReference>
<name>A0ABQ0GJT8_9PEZI</name>
<dbReference type="PANTHER" id="PTHR45708:SF60">
    <property type="entry name" value="III CHITINASE, PUTATIVE (AFU_ORTHOLOGUE AFUA_5G03850)-RELATED"/>
    <property type="match status" value="1"/>
</dbReference>
<gene>
    <name evidence="3" type="ORF">MFIFM68171_08245</name>
</gene>
<dbReference type="PROSITE" id="PS51910">
    <property type="entry name" value="GH18_2"/>
    <property type="match status" value="1"/>
</dbReference>
<dbReference type="PANTHER" id="PTHR45708">
    <property type="entry name" value="ENDOCHITINASE"/>
    <property type="match status" value="1"/>
</dbReference>
<evidence type="ECO:0000313" key="4">
    <source>
        <dbReference type="Proteomes" id="UP001628179"/>
    </source>
</evidence>
<dbReference type="GeneID" id="98178988"/>
<dbReference type="InterPro" id="IPR050542">
    <property type="entry name" value="Glycosyl_Hydrlase18_Chitinase"/>
</dbReference>